<keyword evidence="5" id="KW-1185">Reference proteome</keyword>
<gene>
    <name evidence="4" type="ORF">ACHHYP_06501</name>
</gene>
<accession>A0A1V9YTI4</accession>
<feature type="compositionally biased region" description="Gly residues" evidence="1">
    <location>
        <begin position="80"/>
        <end position="101"/>
    </location>
</feature>
<sequence>MQPYFAALVSVALSVVTYEDLEGRLRRRKSKLVTPILVLCMVVLAIIAGVAYSNPQDYSAIEIEIAKAIKAAEGGGTNGAGGTNGSGGTNGAGSSGTGGAGAIPAPAPPPAPAVASPGAAINSVTTTTMIRQAIADLDWNRGAGGYCPPTSPYITAAVSPVPFPFSDPVNPSQIELCQVLNPGHESDGSLVVLGDSHADMSKIRFVQLYQEATANNEPFPTVVFKTRWGRAMLPCRPEFAANIAMLKTVKPRAALFVIHWVQYINPGAPASRPYSAPPKCCLYEHKACAEQNMDDVTQIFAAFEHGLAELTALGIKVFVIDQSPEYSFMNPDTWISGETVKVPGPISRAQWKNEKNWLLQPLRAAVADANATMLDYADNYSRGDYLVLTDLEGYPVMAVGNHVTSNTARYHLTILDQVVTASRA</sequence>
<evidence type="ECO:0000256" key="1">
    <source>
        <dbReference type="SAM" id="MobiDB-lite"/>
    </source>
</evidence>
<dbReference type="InterPro" id="IPR043968">
    <property type="entry name" value="SGNH"/>
</dbReference>
<evidence type="ECO:0000313" key="5">
    <source>
        <dbReference type="Proteomes" id="UP000243579"/>
    </source>
</evidence>
<name>A0A1V9YTI4_ACHHY</name>
<feature type="transmembrane region" description="Helical" evidence="2">
    <location>
        <begin position="32"/>
        <end position="52"/>
    </location>
</feature>
<reference evidence="4 5" key="1">
    <citation type="journal article" date="2014" name="Genome Biol. Evol.">
        <title>The secreted proteins of Achlya hypogyna and Thraustotheca clavata identify the ancestral oomycete secretome and reveal gene acquisitions by horizontal gene transfer.</title>
        <authorList>
            <person name="Misner I."/>
            <person name="Blouin N."/>
            <person name="Leonard G."/>
            <person name="Richards T.A."/>
            <person name="Lane C.E."/>
        </authorList>
    </citation>
    <scope>NUCLEOTIDE SEQUENCE [LARGE SCALE GENOMIC DNA]</scope>
    <source>
        <strain evidence="4 5">ATCC 48635</strain>
    </source>
</reference>
<dbReference type="Proteomes" id="UP000243579">
    <property type="component" value="Unassembled WGS sequence"/>
</dbReference>
<keyword evidence="2" id="KW-1133">Transmembrane helix</keyword>
<dbReference type="OrthoDB" id="78508at2759"/>
<dbReference type="Pfam" id="PF19040">
    <property type="entry name" value="SGNH"/>
    <property type="match status" value="1"/>
</dbReference>
<evidence type="ECO:0000313" key="4">
    <source>
        <dbReference type="EMBL" id="OQR89048.1"/>
    </source>
</evidence>
<proteinExistence type="predicted"/>
<feature type="domain" description="SGNH" evidence="3">
    <location>
        <begin position="175"/>
        <end position="409"/>
    </location>
</feature>
<feature type="region of interest" description="Disordered" evidence="1">
    <location>
        <begin position="80"/>
        <end position="118"/>
    </location>
</feature>
<organism evidence="4 5">
    <name type="scientific">Achlya hypogyna</name>
    <name type="common">Oomycete</name>
    <name type="synonym">Protoachlya hypogyna</name>
    <dbReference type="NCBI Taxonomy" id="1202772"/>
    <lineage>
        <taxon>Eukaryota</taxon>
        <taxon>Sar</taxon>
        <taxon>Stramenopiles</taxon>
        <taxon>Oomycota</taxon>
        <taxon>Saprolegniomycetes</taxon>
        <taxon>Saprolegniales</taxon>
        <taxon>Achlyaceae</taxon>
        <taxon>Achlya</taxon>
    </lineage>
</organism>
<keyword evidence="2" id="KW-0812">Transmembrane</keyword>
<keyword evidence="2" id="KW-0472">Membrane</keyword>
<dbReference type="AlphaFoldDB" id="A0A1V9YTI4"/>
<comment type="caution">
    <text evidence="4">The sequence shown here is derived from an EMBL/GenBank/DDBJ whole genome shotgun (WGS) entry which is preliminary data.</text>
</comment>
<protein>
    <recommendedName>
        <fullName evidence="3">SGNH domain-containing protein</fullName>
    </recommendedName>
</protein>
<evidence type="ECO:0000259" key="3">
    <source>
        <dbReference type="Pfam" id="PF19040"/>
    </source>
</evidence>
<evidence type="ECO:0000256" key="2">
    <source>
        <dbReference type="SAM" id="Phobius"/>
    </source>
</evidence>
<dbReference type="EMBL" id="JNBR01000964">
    <property type="protein sequence ID" value="OQR89048.1"/>
    <property type="molecule type" value="Genomic_DNA"/>
</dbReference>